<dbReference type="EMBL" id="JAATEO010000114">
    <property type="protein sequence ID" value="NJP35962.1"/>
    <property type="molecule type" value="Genomic_DNA"/>
</dbReference>
<feature type="non-terminal residue" evidence="1">
    <location>
        <position position="108"/>
    </location>
</feature>
<organism evidence="1 2">
    <name type="scientific">Micromonospora thermarum</name>
    <dbReference type="NCBI Taxonomy" id="2720024"/>
    <lineage>
        <taxon>Bacteria</taxon>
        <taxon>Bacillati</taxon>
        <taxon>Actinomycetota</taxon>
        <taxon>Actinomycetes</taxon>
        <taxon>Micromonosporales</taxon>
        <taxon>Micromonosporaceae</taxon>
        <taxon>Micromonospora</taxon>
    </lineage>
</organism>
<dbReference type="Gene3D" id="2.180.10.10">
    <property type="entry name" value="RHS repeat-associated core"/>
    <property type="match status" value="1"/>
</dbReference>
<dbReference type="Pfam" id="PF05593">
    <property type="entry name" value="RHS_repeat"/>
    <property type="match status" value="1"/>
</dbReference>
<dbReference type="InterPro" id="IPR031325">
    <property type="entry name" value="RHS_repeat"/>
</dbReference>
<evidence type="ECO:0000313" key="2">
    <source>
        <dbReference type="Proteomes" id="UP000783871"/>
    </source>
</evidence>
<evidence type="ECO:0000313" key="1">
    <source>
        <dbReference type="EMBL" id="NJP35962.1"/>
    </source>
</evidence>
<comment type="caution">
    <text evidence="1">The sequence shown here is derived from an EMBL/GenBank/DDBJ whole genome shotgun (WGS) entry which is preliminary data.</text>
</comment>
<proteinExistence type="predicted"/>
<reference evidence="1 2" key="1">
    <citation type="submission" date="2020-03" db="EMBL/GenBank/DDBJ databases">
        <title>WGS of actinomycetes isolated from Thailand.</title>
        <authorList>
            <person name="Thawai C."/>
        </authorList>
    </citation>
    <scope>NUCLEOTIDE SEQUENCE [LARGE SCALE GENOMIC DNA]</scope>
    <source>
        <strain evidence="1 2">HSS6-12</strain>
    </source>
</reference>
<dbReference type="RefSeq" id="WP_168004260.1">
    <property type="nucleotide sequence ID" value="NZ_JAATEO010000114.1"/>
</dbReference>
<accession>A0ABX0ZFI7</accession>
<sequence>YDGAGRAYETSVAAPGLGTAVPITRNVYEPSTGRLLRVQSTVSGLSTAQVEKGYDSLGRQTSYTDADGVTSTTTYDLLGRVATSTDGKATRTYTYDGGSERRGMLTSV</sequence>
<feature type="non-terminal residue" evidence="1">
    <location>
        <position position="1"/>
    </location>
</feature>
<gene>
    <name evidence="1" type="ORF">HCJ94_29450</name>
</gene>
<dbReference type="NCBIfam" id="TIGR01643">
    <property type="entry name" value="YD_repeat_2x"/>
    <property type="match status" value="1"/>
</dbReference>
<keyword evidence="2" id="KW-1185">Reference proteome</keyword>
<protein>
    <submittedName>
        <fullName evidence="1">RHS repeat protein</fullName>
    </submittedName>
</protein>
<dbReference type="InterPro" id="IPR006530">
    <property type="entry name" value="YD"/>
</dbReference>
<dbReference type="Proteomes" id="UP000783871">
    <property type="component" value="Unassembled WGS sequence"/>
</dbReference>
<name>A0ABX0ZFI7_9ACTN</name>